<dbReference type="InterPro" id="IPR029063">
    <property type="entry name" value="SAM-dependent_MTases_sf"/>
</dbReference>
<dbReference type="Gene3D" id="3.40.50.150">
    <property type="entry name" value="Vaccinia Virus protein VP39"/>
    <property type="match status" value="1"/>
</dbReference>
<dbReference type="EC" id="2.3.1.7" evidence="1"/>
<dbReference type="GO" id="GO:0004092">
    <property type="term" value="F:carnitine O-acetyltransferase activity"/>
    <property type="evidence" value="ECO:0007669"/>
    <property type="project" value="UniProtKB-EC"/>
</dbReference>
<sequence>MPFDATGKASLDHIYTEPDPRAYFTTLRDLEYGIPQLAKPYFADQIRRHRQVQPGRTPRILDLGCSYGVNAALLNGDATMDELYQRYADPAVQVMSRDELMARDRKRFADRRARARIVGLDSSQPALDYALGAGLLDDAVCADLETNELTQSQRALLAGTDLVISTGCIGYVGASTIARIATADGDHRPWMAHFVLRMVPFDPIEDSLRELGYDIEHVDRLFRQRRFVSSEEQDQVVDSLRSAGIDPGGLEDTGWFYAQLHLCRPRAVGSSVDLTPATDRVAGHHRGQG</sequence>
<dbReference type="RefSeq" id="WP_209646419.1">
    <property type="nucleotide sequence ID" value="NZ_JAGINW010000001.1"/>
</dbReference>
<proteinExistence type="predicted"/>
<reference evidence="1 2" key="1">
    <citation type="submission" date="2021-03" db="EMBL/GenBank/DDBJ databases">
        <title>Sequencing the genomes of 1000 actinobacteria strains.</title>
        <authorList>
            <person name="Klenk H.-P."/>
        </authorList>
    </citation>
    <scope>NUCLEOTIDE SEQUENCE [LARGE SCALE GENOMIC DNA]</scope>
    <source>
        <strain evidence="1 2">DSM 46670</strain>
    </source>
</reference>
<evidence type="ECO:0000313" key="1">
    <source>
        <dbReference type="EMBL" id="MBP2329701.1"/>
    </source>
</evidence>
<keyword evidence="2" id="KW-1185">Reference proteome</keyword>
<comment type="caution">
    <text evidence="1">The sequence shown here is derived from an EMBL/GenBank/DDBJ whole genome shotgun (WGS) entry which is preliminary data.</text>
</comment>
<dbReference type="EMBL" id="JAGINW010000001">
    <property type="protein sequence ID" value="MBP2329701.1"/>
    <property type="molecule type" value="Genomic_DNA"/>
</dbReference>
<organism evidence="1 2">
    <name type="scientific">Kibdelosporangium banguiense</name>
    <dbReference type="NCBI Taxonomy" id="1365924"/>
    <lineage>
        <taxon>Bacteria</taxon>
        <taxon>Bacillati</taxon>
        <taxon>Actinomycetota</taxon>
        <taxon>Actinomycetes</taxon>
        <taxon>Pseudonocardiales</taxon>
        <taxon>Pseudonocardiaceae</taxon>
        <taxon>Kibdelosporangium</taxon>
    </lineage>
</organism>
<protein>
    <submittedName>
        <fullName evidence="1">Carnitine O-acetyltransferase</fullName>
        <ecNumber evidence="1">2.3.1.7</ecNumber>
    </submittedName>
</protein>
<gene>
    <name evidence="1" type="ORF">JOF56_010086</name>
</gene>
<dbReference type="SUPFAM" id="SSF53335">
    <property type="entry name" value="S-adenosyl-L-methionine-dependent methyltransferases"/>
    <property type="match status" value="1"/>
</dbReference>
<accession>A0ABS4TZ59</accession>
<keyword evidence="1" id="KW-0808">Transferase</keyword>
<name>A0ABS4TZ59_9PSEU</name>
<dbReference type="Proteomes" id="UP001519332">
    <property type="component" value="Unassembled WGS sequence"/>
</dbReference>
<evidence type="ECO:0000313" key="2">
    <source>
        <dbReference type="Proteomes" id="UP001519332"/>
    </source>
</evidence>
<keyword evidence="1" id="KW-0012">Acyltransferase</keyword>